<evidence type="ECO:0000313" key="2">
    <source>
        <dbReference type="Proteomes" id="UP001202328"/>
    </source>
</evidence>
<sequence length="92" mass="11075">MVDISDLDSTEKNILELFRAETILLKQWKKLQSYFARQIQLKTQKFPIILGFLHISPKVLRHRERNQLVWRWLLECTEEPMSWFGRITEACA</sequence>
<comment type="caution">
    <text evidence="1">The sequence shown here is derived from an EMBL/GenBank/DDBJ whole genome shotgun (WGS) entry which is preliminary data.</text>
</comment>
<organism evidence="1 2">
    <name type="scientific">Papaver atlanticum</name>
    <dbReference type="NCBI Taxonomy" id="357466"/>
    <lineage>
        <taxon>Eukaryota</taxon>
        <taxon>Viridiplantae</taxon>
        <taxon>Streptophyta</taxon>
        <taxon>Embryophyta</taxon>
        <taxon>Tracheophyta</taxon>
        <taxon>Spermatophyta</taxon>
        <taxon>Magnoliopsida</taxon>
        <taxon>Ranunculales</taxon>
        <taxon>Papaveraceae</taxon>
        <taxon>Papaveroideae</taxon>
        <taxon>Papaver</taxon>
    </lineage>
</organism>
<proteinExistence type="predicted"/>
<reference evidence="1" key="1">
    <citation type="submission" date="2022-04" db="EMBL/GenBank/DDBJ databases">
        <title>A functionally conserved STORR gene fusion in Papaver species that diverged 16.8 million years ago.</title>
        <authorList>
            <person name="Catania T."/>
        </authorList>
    </citation>
    <scope>NUCLEOTIDE SEQUENCE</scope>
    <source>
        <strain evidence="1">S-188037</strain>
    </source>
</reference>
<gene>
    <name evidence="1" type="ORF">MKW98_027063</name>
</gene>
<dbReference type="EMBL" id="JAJJMB010017545">
    <property type="protein sequence ID" value="KAI3837704.1"/>
    <property type="molecule type" value="Genomic_DNA"/>
</dbReference>
<name>A0AAD4RXB1_9MAGN</name>
<accession>A0AAD4RXB1</accession>
<dbReference type="Proteomes" id="UP001202328">
    <property type="component" value="Unassembled WGS sequence"/>
</dbReference>
<evidence type="ECO:0000313" key="1">
    <source>
        <dbReference type="EMBL" id="KAI3837704.1"/>
    </source>
</evidence>
<keyword evidence="2" id="KW-1185">Reference proteome</keyword>
<protein>
    <submittedName>
        <fullName evidence="1">Uncharacterized protein</fullName>
    </submittedName>
</protein>
<dbReference type="AlphaFoldDB" id="A0AAD4RXB1"/>